<dbReference type="Pfam" id="PF00400">
    <property type="entry name" value="WD40"/>
    <property type="match status" value="12"/>
</dbReference>
<dbReference type="PRINTS" id="PR00320">
    <property type="entry name" value="GPROTEINBRPT"/>
</dbReference>
<dbReference type="SUPFAM" id="SSF50998">
    <property type="entry name" value="Quinoprotein alcohol dehydrogenase-like"/>
    <property type="match status" value="1"/>
</dbReference>
<feature type="repeat" description="WD" evidence="3">
    <location>
        <begin position="32"/>
        <end position="73"/>
    </location>
</feature>
<dbReference type="PROSITE" id="PS50294">
    <property type="entry name" value="WD_REPEATS_REGION"/>
    <property type="match status" value="7"/>
</dbReference>
<dbReference type="InterPro" id="IPR036322">
    <property type="entry name" value="WD40_repeat_dom_sf"/>
</dbReference>
<feature type="repeat" description="WD" evidence="3">
    <location>
        <begin position="489"/>
        <end position="530"/>
    </location>
</feature>
<evidence type="ECO:0000256" key="2">
    <source>
        <dbReference type="ARBA" id="ARBA00022737"/>
    </source>
</evidence>
<dbReference type="PROSITE" id="PS50082">
    <property type="entry name" value="WD_REPEATS_2"/>
    <property type="match status" value="10"/>
</dbReference>
<feature type="repeat" description="WD" evidence="3">
    <location>
        <begin position="162"/>
        <end position="196"/>
    </location>
</feature>
<dbReference type="Gene3D" id="2.130.10.10">
    <property type="entry name" value="YVTN repeat-like/Quinoprotein amine dehydrogenase"/>
    <property type="match status" value="4"/>
</dbReference>
<sequence length="744" mass="79401">MLREVESDMRGTDEWISAANETLAQPISAAVLRGHRAVVTALVFDLEAGLLYSADGAGEVWRWDLSTAKGRRLHVHEGEVTSLALSPDAGVLISGSRDGELRAWTPEEGSTTLARYPEGITTVVFSEGGERVAVGVRDGKVRMYAGQGTLDLERELGVGSLVYAVAFDGAGERLLTGSKDGRGRVWSLADGELLATLEGHTLGVFYAAFIDADELVTASDDNQVSYWKLAGDGGPPTRRLVVKHRRAVSAFALRGRELLSGSVSGEVLLTKLDPEGERDGFASTLVSKHGDDVRFVDFHGQESLVSVGFDAIAQAQPVDLRAPATVMRGHRSAILSAAHSGRWLATGAWDGAVRVWDLEQPGADRVLDGHNAKIFDLAVDRAGERVATAAHDGTVRVWRIRDGALLHEFDGIDRIVNAVAFSPDGRSLASAGKLGVTLWSLEDGSVRELGGHNQAWVVDFDARGERLVSVGSDRLVRIWDLATGESRALSGHEGRVFEAAFRPGGAELATASDDGSVRVWGADSGDVIARLPEYDPTVLAMLAWSPDGSVLAASAQDGGAWLWGSADLLWGAEQPTPTLLRERGARVRALAFDARSQRLATGSDDGVVRVWALDSGDLVQRLSGHAEPVSALAFADSGRALVSGSWDSTVRFWDLDAGRALILTGHGEEVNDVVVSASTRMLVSASADGSARTWDLSRMERSPEALAQALGAATRACLPAEQRVRELGEDEQSARLAQYGCERE</sequence>
<protein>
    <submittedName>
        <fullName evidence="4">WD-40 repeat</fullName>
    </submittedName>
</protein>
<reference evidence="4 5" key="1">
    <citation type="submission" date="2007-06" db="EMBL/GenBank/DDBJ databases">
        <authorList>
            <person name="Shimkets L."/>
            <person name="Ferriera S."/>
            <person name="Johnson J."/>
            <person name="Kravitz S."/>
            <person name="Beeson K."/>
            <person name="Sutton G."/>
            <person name="Rogers Y.-H."/>
            <person name="Friedman R."/>
            <person name="Frazier M."/>
            <person name="Venter J.C."/>
        </authorList>
    </citation>
    <scope>NUCLEOTIDE SEQUENCE [LARGE SCALE GENOMIC DNA]</scope>
    <source>
        <strain evidence="4 5">SIR-1</strain>
    </source>
</reference>
<gene>
    <name evidence="4" type="ORF">PPSIR1_13305</name>
</gene>
<proteinExistence type="predicted"/>
<feature type="repeat" description="WD" evidence="3">
    <location>
        <begin position="327"/>
        <end position="359"/>
    </location>
</feature>
<name>A6GB08_9BACT</name>
<dbReference type="EMBL" id="ABCS01000054">
    <property type="protein sequence ID" value="EDM76993.1"/>
    <property type="molecule type" value="Genomic_DNA"/>
</dbReference>
<comment type="caution">
    <text evidence="4">The sequence shown here is derived from an EMBL/GenBank/DDBJ whole genome shotgun (WGS) entry which is preliminary data.</text>
</comment>
<keyword evidence="1 3" id="KW-0853">WD repeat</keyword>
<keyword evidence="5" id="KW-1185">Reference proteome</keyword>
<evidence type="ECO:0000313" key="5">
    <source>
        <dbReference type="Proteomes" id="UP000005801"/>
    </source>
</evidence>
<dbReference type="PANTHER" id="PTHR19848:SF8">
    <property type="entry name" value="F-BOX AND WD REPEAT DOMAIN CONTAINING 7"/>
    <property type="match status" value="1"/>
</dbReference>
<evidence type="ECO:0000313" key="4">
    <source>
        <dbReference type="EMBL" id="EDM76993.1"/>
    </source>
</evidence>
<dbReference type="Proteomes" id="UP000005801">
    <property type="component" value="Unassembled WGS sequence"/>
</dbReference>
<dbReference type="SMART" id="SM00320">
    <property type="entry name" value="WD40"/>
    <property type="match status" value="14"/>
</dbReference>
<accession>A6GB08</accession>
<dbReference type="PROSITE" id="PS00678">
    <property type="entry name" value="WD_REPEATS_1"/>
    <property type="match status" value="4"/>
</dbReference>
<feature type="repeat" description="WD" evidence="3">
    <location>
        <begin position="663"/>
        <end position="704"/>
    </location>
</feature>
<evidence type="ECO:0000256" key="3">
    <source>
        <dbReference type="PROSITE-ProRule" id="PRU00221"/>
    </source>
</evidence>
<feature type="repeat" description="WD" evidence="3">
    <location>
        <begin position="622"/>
        <end position="663"/>
    </location>
</feature>
<feature type="repeat" description="WD" evidence="3">
    <location>
        <begin position="458"/>
        <end position="489"/>
    </location>
</feature>
<feature type="repeat" description="WD" evidence="3">
    <location>
        <begin position="367"/>
        <end position="408"/>
    </location>
</feature>
<dbReference type="AlphaFoldDB" id="A6GB08"/>
<keyword evidence="2" id="KW-0677">Repeat</keyword>
<dbReference type="InterPro" id="IPR015943">
    <property type="entry name" value="WD40/YVTN_repeat-like_dom_sf"/>
</dbReference>
<dbReference type="InterPro" id="IPR011047">
    <property type="entry name" value="Quinoprotein_ADH-like_sf"/>
</dbReference>
<feature type="repeat" description="WD" evidence="3">
    <location>
        <begin position="580"/>
        <end position="621"/>
    </location>
</feature>
<dbReference type="CDD" id="cd00200">
    <property type="entry name" value="WD40"/>
    <property type="match status" value="1"/>
</dbReference>
<organism evidence="4 5">
    <name type="scientific">Plesiocystis pacifica SIR-1</name>
    <dbReference type="NCBI Taxonomy" id="391625"/>
    <lineage>
        <taxon>Bacteria</taxon>
        <taxon>Pseudomonadati</taxon>
        <taxon>Myxococcota</taxon>
        <taxon>Polyangia</taxon>
        <taxon>Nannocystales</taxon>
        <taxon>Nannocystaceae</taxon>
        <taxon>Plesiocystis</taxon>
    </lineage>
</organism>
<dbReference type="InterPro" id="IPR020472">
    <property type="entry name" value="WD40_PAC1"/>
</dbReference>
<dbReference type="eggNOG" id="COG2319">
    <property type="taxonomic scope" value="Bacteria"/>
</dbReference>
<dbReference type="PANTHER" id="PTHR19848">
    <property type="entry name" value="WD40 REPEAT PROTEIN"/>
    <property type="match status" value="1"/>
</dbReference>
<feature type="repeat" description="WD" evidence="3">
    <location>
        <begin position="73"/>
        <end position="114"/>
    </location>
</feature>
<evidence type="ECO:0000256" key="1">
    <source>
        <dbReference type="ARBA" id="ARBA00022574"/>
    </source>
</evidence>
<dbReference type="STRING" id="391625.PPSIR1_13305"/>
<dbReference type="InterPro" id="IPR001680">
    <property type="entry name" value="WD40_rpt"/>
</dbReference>
<dbReference type="SUPFAM" id="SSF50978">
    <property type="entry name" value="WD40 repeat-like"/>
    <property type="match status" value="2"/>
</dbReference>
<dbReference type="InterPro" id="IPR019775">
    <property type="entry name" value="WD40_repeat_CS"/>
</dbReference>